<dbReference type="Proteomes" id="UP000289557">
    <property type="component" value="Chromosome"/>
</dbReference>
<evidence type="ECO:0000259" key="3">
    <source>
        <dbReference type="Pfam" id="PF01732"/>
    </source>
</evidence>
<evidence type="ECO:0000313" key="4">
    <source>
        <dbReference type="EMBL" id="VEU56861.1"/>
    </source>
</evidence>
<protein>
    <submittedName>
        <fullName evidence="4">Lipoprotein</fullName>
    </submittedName>
</protein>
<gene>
    <name evidence="4" type="ORF">NCTC10119_00113</name>
</gene>
<dbReference type="Pfam" id="PF01732">
    <property type="entry name" value="Mycop_pep_DUF31"/>
    <property type="match status" value="1"/>
</dbReference>
<dbReference type="SUPFAM" id="SSF50494">
    <property type="entry name" value="Trypsin-like serine proteases"/>
    <property type="match status" value="1"/>
</dbReference>
<sequence length="256" mass="29133">MGKYTDVKQFVLPSKLGLPNFEQAFVFTQLAVIPKTAFLARDFFDYTLPKDAKAWKQGNQSDKTVTHPYADFAVLELPLFLDNPTDRNIFDHLIQPAIRTYKQLGDSLNIFVDNPINQLKNHSYYLLGYPNLQSKVKTLLINQTGKKQIKPEQILQQTNQNRFLLYSGRGTPNLISTKGATFNQSEFAWNYEHSKSFKFKHQYTYKQYQAYGKGLAVVHADFSGGVSGALVLNDQKQIVGIYFATTRSSKQAWGLA</sequence>
<proteinExistence type="inferred from homology"/>
<dbReference type="PRINTS" id="PR00840">
    <property type="entry name" value="Y06768FAMILY"/>
</dbReference>
<evidence type="ECO:0000256" key="1">
    <source>
        <dbReference type="ARBA" id="ARBA00007807"/>
    </source>
</evidence>
<evidence type="ECO:0000313" key="5">
    <source>
        <dbReference type="Proteomes" id="UP000289557"/>
    </source>
</evidence>
<dbReference type="InterPro" id="IPR009003">
    <property type="entry name" value="Peptidase_S1_PA"/>
</dbReference>
<dbReference type="EMBL" id="LR214945">
    <property type="protein sequence ID" value="VEU56861.1"/>
    <property type="molecule type" value="Genomic_DNA"/>
</dbReference>
<name>A0AAX0SSS5_MYCPM</name>
<keyword evidence="2" id="KW-1003">Cell membrane</keyword>
<organism evidence="4 5">
    <name type="scientific">Mycoplasmoides pneumoniae</name>
    <name type="common">Mycoplasma pneumoniae</name>
    <dbReference type="NCBI Taxonomy" id="2104"/>
    <lineage>
        <taxon>Bacteria</taxon>
        <taxon>Bacillati</taxon>
        <taxon>Mycoplasmatota</taxon>
        <taxon>Mycoplasmoidales</taxon>
        <taxon>Mycoplasmoidaceae</taxon>
        <taxon>Mycoplasmoides</taxon>
    </lineage>
</organism>
<dbReference type="InterPro" id="IPR022381">
    <property type="entry name" value="Uncharacterised_MG067"/>
</dbReference>
<reference evidence="4 5" key="1">
    <citation type="submission" date="2019-01" db="EMBL/GenBank/DDBJ databases">
        <authorList>
            <consortium name="Pathogen Informatics"/>
        </authorList>
    </citation>
    <scope>NUCLEOTIDE SEQUENCE [LARGE SCALE GENOMIC DNA]</scope>
    <source>
        <strain evidence="4 5">NCTC10119</strain>
    </source>
</reference>
<keyword evidence="2" id="KW-0472">Membrane</keyword>
<evidence type="ECO:0000256" key="2">
    <source>
        <dbReference type="ARBA" id="ARBA00022475"/>
    </source>
</evidence>
<accession>A0AAX0SSS5</accession>
<keyword evidence="4" id="KW-0449">Lipoprotein</keyword>
<comment type="similarity">
    <text evidence="1">Belongs to the MG067/MG068/MG395 family.</text>
</comment>
<feature type="domain" description="DUF31" evidence="3">
    <location>
        <begin position="2"/>
        <end position="244"/>
    </location>
</feature>
<dbReference type="AlphaFoldDB" id="A0AAX0SSS5"/>
<dbReference type="InterPro" id="IPR022382">
    <property type="entry name" value="Mycoplasma_peptidase_DUF31"/>
</dbReference>